<evidence type="ECO:0000259" key="1">
    <source>
        <dbReference type="Pfam" id="PF14470"/>
    </source>
</evidence>
<dbReference type="AlphaFoldDB" id="A0A098LJQ9"/>
<evidence type="ECO:0000313" key="3">
    <source>
        <dbReference type="Proteomes" id="UP000030185"/>
    </source>
</evidence>
<keyword evidence="3" id="KW-1185">Reference proteome</keyword>
<gene>
    <name evidence="2" type="ORF">MYP_3527</name>
</gene>
<comment type="caution">
    <text evidence="2">The sequence shown here is derived from an EMBL/GenBank/DDBJ whole genome shotgun (WGS) entry which is preliminary data.</text>
</comment>
<dbReference type="InterPro" id="IPR039519">
    <property type="entry name" value="YokE-like_PH"/>
</dbReference>
<protein>
    <recommendedName>
        <fullName evidence="1">YokE-like PH domain-containing protein</fullName>
    </recommendedName>
</protein>
<accession>A0A098LJQ9</accession>
<dbReference type="Pfam" id="PF14470">
    <property type="entry name" value="bPH_3"/>
    <property type="match status" value="1"/>
</dbReference>
<dbReference type="RefSeq" id="WP_045465953.1">
    <property type="nucleotide sequence ID" value="NZ_BBLT01000007.1"/>
</dbReference>
<evidence type="ECO:0000313" key="2">
    <source>
        <dbReference type="EMBL" id="GAL86298.1"/>
    </source>
</evidence>
<dbReference type="eggNOG" id="ENOG503487C">
    <property type="taxonomic scope" value="Bacteria"/>
</dbReference>
<name>A0A098LJQ9_9BACT</name>
<dbReference type="OrthoDB" id="954918at2"/>
<feature type="domain" description="YokE-like PH" evidence="1">
    <location>
        <begin position="32"/>
        <end position="124"/>
    </location>
</feature>
<dbReference type="Proteomes" id="UP000030185">
    <property type="component" value="Unassembled WGS sequence"/>
</dbReference>
<sequence length="131" mass="14694">MQTIVNINTRFSEIGYQPNLGKIAFNDLAKSLRSDETILNVVEGAISNTLGVAIATDYRVFYVGVNKHHQPVLEQLIYDDIVGIEVTKSMFVSVELIVQTKSKKEIRLKGCDPERAAEMVELINLLIRENS</sequence>
<reference evidence="2 3" key="1">
    <citation type="submission" date="2014-09" db="EMBL/GenBank/DDBJ databases">
        <title>Sporocytophaga myxococcoides PG-01 genome sequencing.</title>
        <authorList>
            <person name="Liu L."/>
            <person name="Gao P.J."/>
            <person name="Chen G.J."/>
            <person name="Wang L.S."/>
        </authorList>
    </citation>
    <scope>NUCLEOTIDE SEQUENCE [LARGE SCALE GENOMIC DNA]</scope>
    <source>
        <strain evidence="2 3">PG-01</strain>
    </source>
</reference>
<organism evidence="2 3">
    <name type="scientific">Sporocytophaga myxococcoides</name>
    <dbReference type="NCBI Taxonomy" id="153721"/>
    <lineage>
        <taxon>Bacteria</taxon>
        <taxon>Pseudomonadati</taxon>
        <taxon>Bacteroidota</taxon>
        <taxon>Cytophagia</taxon>
        <taxon>Cytophagales</taxon>
        <taxon>Cytophagaceae</taxon>
        <taxon>Sporocytophaga</taxon>
    </lineage>
</organism>
<proteinExistence type="predicted"/>
<dbReference type="EMBL" id="BBLT01000007">
    <property type="protein sequence ID" value="GAL86298.1"/>
    <property type="molecule type" value="Genomic_DNA"/>
</dbReference>